<dbReference type="InParanoid" id="A0A369K5I6"/>
<keyword evidence="3" id="KW-1015">Disulfide bond</keyword>
<comment type="similarity">
    <text evidence="5">Belongs to the COX19 family.</text>
</comment>
<proteinExistence type="inferred from homology"/>
<evidence type="ECO:0000256" key="1">
    <source>
        <dbReference type="ARBA" id="ARBA00004496"/>
    </source>
</evidence>
<dbReference type="EMBL" id="LUEZ02000010">
    <property type="protein sequence ID" value="RDB28842.1"/>
    <property type="molecule type" value="Genomic_DNA"/>
</dbReference>
<evidence type="ECO:0000256" key="5">
    <source>
        <dbReference type="ARBA" id="ARBA00038223"/>
    </source>
</evidence>
<dbReference type="AlphaFoldDB" id="A0A369K5I6"/>
<dbReference type="GO" id="GO:0033617">
    <property type="term" value="P:mitochondrial respiratory chain complex IV assembly"/>
    <property type="evidence" value="ECO:0007669"/>
    <property type="project" value="TreeGrafter"/>
</dbReference>
<dbReference type="GO" id="GO:0005758">
    <property type="term" value="C:mitochondrial intermembrane space"/>
    <property type="evidence" value="ECO:0007669"/>
    <property type="project" value="TreeGrafter"/>
</dbReference>
<keyword evidence="7" id="KW-1185">Reference proteome</keyword>
<dbReference type="PROSITE" id="PS51808">
    <property type="entry name" value="CHCH"/>
    <property type="match status" value="1"/>
</dbReference>
<dbReference type="FunCoup" id="A0A369K5I6">
    <property type="interactions" value="193"/>
</dbReference>
<dbReference type="PANTHER" id="PTHR21107">
    <property type="entry name" value="CYTOCHROME C OXIDASE ASSEMBLY PROTEIN COX19"/>
    <property type="match status" value="1"/>
</dbReference>
<name>A0A369K5I6_HYPMA</name>
<gene>
    <name evidence="6" type="primary">COX19</name>
    <name evidence="6" type="ORF">Hypma_015196</name>
</gene>
<dbReference type="OrthoDB" id="268594at2759"/>
<protein>
    <submittedName>
        <fullName evidence="6">Cytochrome c oxidase assembly protein COX19</fullName>
    </submittedName>
</protein>
<comment type="subcellular location">
    <subcellularLocation>
        <location evidence="1">Cytoplasm</location>
    </subcellularLocation>
</comment>
<dbReference type="PANTHER" id="PTHR21107:SF2">
    <property type="entry name" value="CYTOCHROME C OXIDASE ASSEMBLY PROTEIN COX19"/>
    <property type="match status" value="1"/>
</dbReference>
<dbReference type="InterPro" id="IPR051383">
    <property type="entry name" value="COX19"/>
</dbReference>
<dbReference type="Proteomes" id="UP000076154">
    <property type="component" value="Unassembled WGS sequence"/>
</dbReference>
<comment type="caution">
    <text evidence="6">The sequence shown here is derived from an EMBL/GenBank/DDBJ whole genome shotgun (WGS) entry which is preliminary data.</text>
</comment>
<sequence>MSFGRPPSINVGFKTLPPDRGSFPLDHYGECKDMMTSYMDCLRQNASTSSNCRVLSKNYLDCRMQKGLMERDDWKNLGLANLDGADEKEPSSTPAAKS</sequence>
<evidence type="ECO:0000256" key="2">
    <source>
        <dbReference type="ARBA" id="ARBA00022490"/>
    </source>
</evidence>
<evidence type="ECO:0000313" key="7">
    <source>
        <dbReference type="Proteomes" id="UP000076154"/>
    </source>
</evidence>
<organism evidence="6 7">
    <name type="scientific">Hypsizygus marmoreus</name>
    <name type="common">White beech mushroom</name>
    <name type="synonym">Agaricus marmoreus</name>
    <dbReference type="NCBI Taxonomy" id="39966"/>
    <lineage>
        <taxon>Eukaryota</taxon>
        <taxon>Fungi</taxon>
        <taxon>Dikarya</taxon>
        <taxon>Basidiomycota</taxon>
        <taxon>Agaricomycotina</taxon>
        <taxon>Agaricomycetes</taxon>
        <taxon>Agaricomycetidae</taxon>
        <taxon>Agaricales</taxon>
        <taxon>Tricholomatineae</taxon>
        <taxon>Lyophyllaceae</taxon>
        <taxon>Hypsizygus</taxon>
    </lineage>
</organism>
<accession>A0A369K5I6</accession>
<evidence type="ECO:0000313" key="6">
    <source>
        <dbReference type="EMBL" id="RDB28842.1"/>
    </source>
</evidence>
<keyword evidence="2" id="KW-0963">Cytoplasm</keyword>
<comment type="function">
    <text evidence="4">Required for the assembly of mitochondrial cytochrome c oxidase.</text>
</comment>
<evidence type="ECO:0000256" key="3">
    <source>
        <dbReference type="ARBA" id="ARBA00023157"/>
    </source>
</evidence>
<evidence type="ECO:0000256" key="4">
    <source>
        <dbReference type="ARBA" id="ARBA00037279"/>
    </source>
</evidence>
<reference evidence="6" key="1">
    <citation type="submission" date="2018-04" db="EMBL/GenBank/DDBJ databases">
        <title>Whole genome sequencing of Hypsizygus marmoreus.</title>
        <authorList>
            <person name="Choi I.-G."/>
            <person name="Min B."/>
            <person name="Kim J.-G."/>
            <person name="Kim S."/>
            <person name="Oh Y.-L."/>
            <person name="Kong W.-S."/>
            <person name="Park H."/>
            <person name="Jeong J."/>
            <person name="Song E.-S."/>
        </authorList>
    </citation>
    <scope>NUCLEOTIDE SEQUENCE [LARGE SCALE GENOMIC DNA]</scope>
    <source>
        <strain evidence="6">51987-8</strain>
    </source>
</reference>
<dbReference type="STRING" id="39966.A0A369K5I6"/>